<sequence>MALNNRRCAMAQRIYSLVSSGVLSAQRAAATFIRVWVDRWTAGKGYGSREMALQWPERAKLLLLPFGLLGRNRHHLHPPPIATRTTGDHDAILLCSTEMTEKERQERERESNETEYSYLQLYVEACRDVVKAKLQQ</sequence>
<organism evidence="1 2">
    <name type="scientific">Ensete ventricosum</name>
    <name type="common">Abyssinian banana</name>
    <name type="synonym">Musa ensete</name>
    <dbReference type="NCBI Taxonomy" id="4639"/>
    <lineage>
        <taxon>Eukaryota</taxon>
        <taxon>Viridiplantae</taxon>
        <taxon>Streptophyta</taxon>
        <taxon>Embryophyta</taxon>
        <taxon>Tracheophyta</taxon>
        <taxon>Spermatophyta</taxon>
        <taxon>Magnoliopsida</taxon>
        <taxon>Liliopsida</taxon>
        <taxon>Zingiberales</taxon>
        <taxon>Musaceae</taxon>
        <taxon>Ensete</taxon>
    </lineage>
</organism>
<dbReference type="AlphaFoldDB" id="A0A426YZ69"/>
<name>A0A426YZ69_ENSVE</name>
<evidence type="ECO:0000313" key="1">
    <source>
        <dbReference type="EMBL" id="RRT57004.1"/>
    </source>
</evidence>
<comment type="caution">
    <text evidence="1">The sequence shown here is derived from an EMBL/GenBank/DDBJ whole genome shotgun (WGS) entry which is preliminary data.</text>
</comment>
<proteinExistence type="predicted"/>
<reference evidence="1 2" key="1">
    <citation type="journal article" date="2014" name="Agronomy (Basel)">
        <title>A Draft Genome Sequence for Ensete ventricosum, the Drought-Tolerant Tree Against Hunger.</title>
        <authorList>
            <person name="Harrison J."/>
            <person name="Moore K.A."/>
            <person name="Paszkiewicz K."/>
            <person name="Jones T."/>
            <person name="Grant M."/>
            <person name="Ambacheew D."/>
            <person name="Muzemil S."/>
            <person name="Studholme D.J."/>
        </authorList>
    </citation>
    <scope>NUCLEOTIDE SEQUENCE [LARGE SCALE GENOMIC DNA]</scope>
</reference>
<accession>A0A426YZ69</accession>
<protein>
    <submittedName>
        <fullName evidence="1">Uncharacterized protein</fullName>
    </submittedName>
</protein>
<gene>
    <name evidence="1" type="ORF">B296_00014594</name>
</gene>
<dbReference type="Proteomes" id="UP000287651">
    <property type="component" value="Unassembled WGS sequence"/>
</dbReference>
<evidence type="ECO:0000313" key="2">
    <source>
        <dbReference type="Proteomes" id="UP000287651"/>
    </source>
</evidence>
<dbReference type="EMBL" id="AMZH03009370">
    <property type="protein sequence ID" value="RRT57004.1"/>
    <property type="molecule type" value="Genomic_DNA"/>
</dbReference>